<proteinExistence type="predicted"/>
<evidence type="ECO:0000256" key="1">
    <source>
        <dbReference type="ARBA" id="ARBA00023015"/>
    </source>
</evidence>
<comment type="caution">
    <text evidence="6">The sequence shown here is derived from an EMBL/GenBank/DDBJ whole genome shotgun (WGS) entry which is preliminary data.</text>
</comment>
<dbReference type="AlphaFoldDB" id="A0A139HQ43"/>
<feature type="compositionally biased region" description="Polar residues" evidence="4">
    <location>
        <begin position="355"/>
        <end position="372"/>
    </location>
</feature>
<accession>A0A139HQ43</accession>
<feature type="domain" description="BZIP" evidence="5">
    <location>
        <begin position="179"/>
        <end position="242"/>
    </location>
</feature>
<sequence length="372" mass="40777">MSGDRMFQDRRQDSHFDSAFAPDQNFIFEDGGGDDMQSMQHHIASLQMLSPEEDAAFHPDFMIPAFFDQGSLSPTPQNWPVLQSYEGFNTLPSQNDIVNGRQSSVVQKFGQITPPDDGTPKFSPVKQNTVTASQASSNSTAKSERARNAANQRHANAKKARKDIARDAKDADDEVDEVDDKKERYREKNRLAAAKCRSKKKTHTEGLEESARFITAQNNKLRAEERELRDMFSSLRHQALAHDPTQGCTCQAIHMYNNNKAQEAVRGAAMQFAAHSVPSPALSSNRSAVASPVDLDGVASRTQSFSAVGPQIAQQQSRSQSVAGPMGGLPAASGRSQPSPVVADGSPWDVPPASENIQDYQSTTLNQEMELR</sequence>
<dbReference type="CDD" id="cd14687">
    <property type="entry name" value="bZIP_ATF2"/>
    <property type="match status" value="1"/>
</dbReference>
<name>A0A139HQ43_9PEZI</name>
<evidence type="ECO:0000256" key="4">
    <source>
        <dbReference type="SAM" id="MobiDB-lite"/>
    </source>
</evidence>
<dbReference type="Pfam" id="PF00170">
    <property type="entry name" value="bZIP_1"/>
    <property type="match status" value="1"/>
</dbReference>
<dbReference type="EMBL" id="LFZN01000020">
    <property type="protein sequence ID" value="KXT04578.1"/>
    <property type="molecule type" value="Genomic_DNA"/>
</dbReference>
<evidence type="ECO:0000259" key="5">
    <source>
        <dbReference type="PROSITE" id="PS50217"/>
    </source>
</evidence>
<evidence type="ECO:0000256" key="3">
    <source>
        <dbReference type="ARBA" id="ARBA00023163"/>
    </source>
</evidence>
<dbReference type="GO" id="GO:0000978">
    <property type="term" value="F:RNA polymerase II cis-regulatory region sequence-specific DNA binding"/>
    <property type="evidence" value="ECO:0007669"/>
    <property type="project" value="TreeGrafter"/>
</dbReference>
<dbReference type="OrthoDB" id="295274at2759"/>
<protein>
    <recommendedName>
        <fullName evidence="5">BZIP domain-containing protein</fullName>
    </recommendedName>
</protein>
<evidence type="ECO:0000313" key="6">
    <source>
        <dbReference type="EMBL" id="KXT04578.1"/>
    </source>
</evidence>
<organism evidence="6 7">
    <name type="scientific">Pseudocercospora eumusae</name>
    <dbReference type="NCBI Taxonomy" id="321146"/>
    <lineage>
        <taxon>Eukaryota</taxon>
        <taxon>Fungi</taxon>
        <taxon>Dikarya</taxon>
        <taxon>Ascomycota</taxon>
        <taxon>Pezizomycotina</taxon>
        <taxon>Dothideomycetes</taxon>
        <taxon>Dothideomycetidae</taxon>
        <taxon>Mycosphaerellales</taxon>
        <taxon>Mycosphaerellaceae</taxon>
        <taxon>Pseudocercospora</taxon>
    </lineage>
</organism>
<dbReference type="GO" id="GO:0000981">
    <property type="term" value="F:DNA-binding transcription factor activity, RNA polymerase II-specific"/>
    <property type="evidence" value="ECO:0007669"/>
    <property type="project" value="TreeGrafter"/>
</dbReference>
<dbReference type="PANTHER" id="PTHR23351">
    <property type="entry name" value="FOS TRANSCRIPTION FACTOR-RELATED"/>
    <property type="match status" value="1"/>
</dbReference>
<gene>
    <name evidence="6" type="ORF">AC578_8703</name>
</gene>
<dbReference type="Gene3D" id="1.20.5.170">
    <property type="match status" value="1"/>
</dbReference>
<reference evidence="6 7" key="1">
    <citation type="submission" date="2015-07" db="EMBL/GenBank/DDBJ databases">
        <title>Comparative genomics of the Sigatoka disease complex on banana suggests a link between parallel evolutionary changes in Pseudocercospora fijiensis and Pseudocercospora eumusae and increased virulence on the banana host.</title>
        <authorList>
            <person name="Chang T.-C."/>
            <person name="Salvucci A."/>
            <person name="Crous P.W."/>
            <person name="Stergiopoulos I."/>
        </authorList>
    </citation>
    <scope>NUCLEOTIDE SEQUENCE [LARGE SCALE GENOMIC DNA]</scope>
    <source>
        <strain evidence="6 7">CBS 114824</strain>
    </source>
</reference>
<dbReference type="GO" id="GO:0005634">
    <property type="term" value="C:nucleus"/>
    <property type="evidence" value="ECO:0007669"/>
    <property type="project" value="TreeGrafter"/>
</dbReference>
<keyword evidence="2" id="KW-0238">DNA-binding</keyword>
<dbReference type="InterPro" id="IPR004827">
    <property type="entry name" value="bZIP"/>
</dbReference>
<dbReference type="SMART" id="SM00338">
    <property type="entry name" value="BRLZ"/>
    <property type="match status" value="1"/>
</dbReference>
<dbReference type="STRING" id="321146.A0A139HQ43"/>
<evidence type="ECO:0000313" key="7">
    <source>
        <dbReference type="Proteomes" id="UP000070133"/>
    </source>
</evidence>
<feature type="region of interest" description="Disordered" evidence="4">
    <location>
        <begin position="109"/>
        <end position="182"/>
    </location>
</feature>
<keyword evidence="7" id="KW-1185">Reference proteome</keyword>
<feature type="compositionally biased region" description="Polar residues" evidence="4">
    <location>
        <begin position="125"/>
        <end position="141"/>
    </location>
</feature>
<dbReference type="PANTHER" id="PTHR23351:SF24">
    <property type="entry name" value="ACTIVATING TRANSCRIPTION FACTOR 3-RELATED"/>
    <property type="match status" value="1"/>
</dbReference>
<dbReference type="InterPro" id="IPR000837">
    <property type="entry name" value="AP-1"/>
</dbReference>
<feature type="compositionally biased region" description="Polar residues" evidence="4">
    <location>
        <begin position="306"/>
        <end position="322"/>
    </location>
</feature>
<keyword evidence="3" id="KW-0804">Transcription</keyword>
<dbReference type="SUPFAM" id="SSF57959">
    <property type="entry name" value="Leucine zipper domain"/>
    <property type="match status" value="1"/>
</dbReference>
<evidence type="ECO:0000256" key="2">
    <source>
        <dbReference type="ARBA" id="ARBA00023125"/>
    </source>
</evidence>
<dbReference type="InterPro" id="IPR046347">
    <property type="entry name" value="bZIP_sf"/>
</dbReference>
<dbReference type="Proteomes" id="UP000070133">
    <property type="component" value="Unassembled WGS sequence"/>
</dbReference>
<keyword evidence="1" id="KW-0805">Transcription regulation</keyword>
<feature type="region of interest" description="Disordered" evidence="4">
    <location>
        <begin position="306"/>
        <end position="372"/>
    </location>
</feature>
<dbReference type="PROSITE" id="PS50217">
    <property type="entry name" value="BZIP"/>
    <property type="match status" value="1"/>
</dbReference>